<comment type="caution">
    <text evidence="1">The sequence shown here is derived from an EMBL/GenBank/DDBJ whole genome shotgun (WGS) entry which is preliminary data.</text>
</comment>
<name>A0AA88PC29_9TELE</name>
<organism evidence="1 2">
    <name type="scientific">Cirrhinus molitorella</name>
    <name type="common">mud carp</name>
    <dbReference type="NCBI Taxonomy" id="172907"/>
    <lineage>
        <taxon>Eukaryota</taxon>
        <taxon>Metazoa</taxon>
        <taxon>Chordata</taxon>
        <taxon>Craniata</taxon>
        <taxon>Vertebrata</taxon>
        <taxon>Euteleostomi</taxon>
        <taxon>Actinopterygii</taxon>
        <taxon>Neopterygii</taxon>
        <taxon>Teleostei</taxon>
        <taxon>Ostariophysi</taxon>
        <taxon>Cypriniformes</taxon>
        <taxon>Cyprinidae</taxon>
        <taxon>Labeoninae</taxon>
        <taxon>Labeonini</taxon>
        <taxon>Cirrhinus</taxon>
    </lineage>
</organism>
<evidence type="ECO:0000313" key="2">
    <source>
        <dbReference type="Proteomes" id="UP001187343"/>
    </source>
</evidence>
<accession>A0AA88PC29</accession>
<dbReference type="AlphaFoldDB" id="A0AA88PC29"/>
<proteinExistence type="predicted"/>
<evidence type="ECO:0000313" key="1">
    <source>
        <dbReference type="EMBL" id="KAK2878481.1"/>
    </source>
</evidence>
<sequence length="94" mass="10371">MEGRVFEKIAEKLQWGSKAHRGGQPTADLSRVALPDVTLLHHEVKMECVVSATDGCPQLASGVSDHKVRGVIEYQWSAPFRLTKGGRDHASKYL</sequence>
<gene>
    <name evidence="1" type="ORF">Q8A67_019272</name>
</gene>
<reference evidence="1" key="1">
    <citation type="submission" date="2023-08" db="EMBL/GenBank/DDBJ databases">
        <title>Chromosome-level Genome Assembly of mud carp (Cirrhinus molitorella).</title>
        <authorList>
            <person name="Liu H."/>
        </authorList>
    </citation>
    <scope>NUCLEOTIDE SEQUENCE</scope>
    <source>
        <strain evidence="1">Prfri</strain>
        <tissue evidence="1">Muscle</tissue>
    </source>
</reference>
<protein>
    <submittedName>
        <fullName evidence="1">Uncharacterized protein</fullName>
    </submittedName>
</protein>
<dbReference type="EMBL" id="JAUYZG010000019">
    <property type="protein sequence ID" value="KAK2878481.1"/>
    <property type="molecule type" value="Genomic_DNA"/>
</dbReference>
<keyword evidence="2" id="KW-1185">Reference proteome</keyword>
<dbReference type="Proteomes" id="UP001187343">
    <property type="component" value="Unassembled WGS sequence"/>
</dbReference>